<feature type="compositionally biased region" description="Basic and acidic residues" evidence="1">
    <location>
        <begin position="8"/>
        <end position="29"/>
    </location>
</feature>
<evidence type="ECO:0000313" key="3">
    <source>
        <dbReference type="EMBL" id="SFG30067.1"/>
    </source>
</evidence>
<accession>A0A1I2QUY5</accession>
<feature type="domain" description="Carrier" evidence="2">
    <location>
        <begin position="41"/>
        <end position="115"/>
    </location>
</feature>
<evidence type="ECO:0000313" key="4">
    <source>
        <dbReference type="Proteomes" id="UP000199065"/>
    </source>
</evidence>
<gene>
    <name evidence="3" type="ORF">SAMN05660282_00550</name>
</gene>
<keyword evidence="4" id="KW-1185">Reference proteome</keyword>
<dbReference type="Gene3D" id="1.10.1200.10">
    <property type="entry name" value="ACP-like"/>
    <property type="match status" value="1"/>
</dbReference>
<dbReference type="RefSeq" id="WP_092284154.1">
    <property type="nucleotide sequence ID" value="NZ_FOPJ01000002.1"/>
</dbReference>
<evidence type="ECO:0000256" key="1">
    <source>
        <dbReference type="SAM" id="MobiDB-lite"/>
    </source>
</evidence>
<dbReference type="SUPFAM" id="SSF47336">
    <property type="entry name" value="ACP-like"/>
    <property type="match status" value="1"/>
</dbReference>
<name>A0A1I2QUY5_9CORY</name>
<dbReference type="Proteomes" id="UP000199065">
    <property type="component" value="Unassembled WGS sequence"/>
</dbReference>
<feature type="region of interest" description="Disordered" evidence="1">
    <location>
        <begin position="1"/>
        <end position="40"/>
    </location>
</feature>
<dbReference type="OrthoDB" id="2472181at2"/>
<reference evidence="3 4" key="1">
    <citation type="submission" date="2016-10" db="EMBL/GenBank/DDBJ databases">
        <authorList>
            <person name="de Groot N.N."/>
        </authorList>
    </citation>
    <scope>NUCLEOTIDE SEQUENCE [LARGE SCALE GENOMIC DNA]</scope>
    <source>
        <strain>J11</strain>
        <strain evidence="4">PG 39</strain>
    </source>
</reference>
<dbReference type="Pfam" id="PF00550">
    <property type="entry name" value="PP-binding"/>
    <property type="match status" value="1"/>
</dbReference>
<evidence type="ECO:0000259" key="2">
    <source>
        <dbReference type="PROSITE" id="PS50075"/>
    </source>
</evidence>
<dbReference type="PROSITE" id="PS50075">
    <property type="entry name" value="CARRIER"/>
    <property type="match status" value="1"/>
</dbReference>
<dbReference type="AlphaFoldDB" id="A0A1I2QUY5"/>
<organism evidence="3 4">
    <name type="scientific">Corynebacterium spheniscorum</name>
    <dbReference type="NCBI Taxonomy" id="185761"/>
    <lineage>
        <taxon>Bacteria</taxon>
        <taxon>Bacillati</taxon>
        <taxon>Actinomycetota</taxon>
        <taxon>Actinomycetes</taxon>
        <taxon>Mycobacteriales</taxon>
        <taxon>Corynebacteriaceae</taxon>
        <taxon>Corynebacterium</taxon>
    </lineage>
</organism>
<proteinExistence type="predicted"/>
<dbReference type="InterPro" id="IPR009081">
    <property type="entry name" value="PP-bd_ACP"/>
</dbReference>
<sequence>MAQLGELLGDRFNFDDKQELGDAAADRGESQPGEQPAESREAIVSEISRILNKTADIDPDSLSESTALKDLAISSLSLIETAVRLEEAFGVGVDEREVNSFNNIGDIVDLVLASKEGK</sequence>
<dbReference type="STRING" id="185761.SAMN05660282_00550"/>
<dbReference type="InterPro" id="IPR036736">
    <property type="entry name" value="ACP-like_sf"/>
</dbReference>
<dbReference type="EMBL" id="FOPJ01000002">
    <property type="protein sequence ID" value="SFG30067.1"/>
    <property type="molecule type" value="Genomic_DNA"/>
</dbReference>
<protein>
    <submittedName>
        <fullName evidence="3">Acyl carrier protein</fullName>
    </submittedName>
</protein>